<evidence type="ECO:0000313" key="2">
    <source>
        <dbReference type="EMBL" id="SEN57558.1"/>
    </source>
</evidence>
<proteinExistence type="predicted"/>
<feature type="chain" id="PRO_5011548294" description="TerB family tellurite resistance protein" evidence="1">
    <location>
        <begin position="24"/>
        <end position="211"/>
    </location>
</feature>
<evidence type="ECO:0000313" key="3">
    <source>
        <dbReference type="Proteomes" id="UP000198942"/>
    </source>
</evidence>
<gene>
    <name evidence="2" type="ORF">SAMN05192574_103570</name>
</gene>
<reference evidence="3" key="1">
    <citation type="submission" date="2016-10" db="EMBL/GenBank/DDBJ databases">
        <authorList>
            <person name="Varghese N."/>
            <person name="Submissions S."/>
        </authorList>
    </citation>
    <scope>NUCLEOTIDE SEQUENCE [LARGE SCALE GENOMIC DNA]</scope>
    <source>
        <strain evidence="3">Gh-48</strain>
    </source>
</reference>
<organism evidence="2 3">
    <name type="scientific">Mucilaginibacter gossypiicola</name>
    <dbReference type="NCBI Taxonomy" id="551995"/>
    <lineage>
        <taxon>Bacteria</taxon>
        <taxon>Pseudomonadati</taxon>
        <taxon>Bacteroidota</taxon>
        <taxon>Sphingobacteriia</taxon>
        <taxon>Sphingobacteriales</taxon>
        <taxon>Sphingobacteriaceae</taxon>
        <taxon>Mucilaginibacter</taxon>
    </lineage>
</organism>
<evidence type="ECO:0000256" key="1">
    <source>
        <dbReference type="SAM" id="SignalP"/>
    </source>
</evidence>
<dbReference type="AlphaFoldDB" id="A0A1H8HPD1"/>
<dbReference type="RefSeq" id="WP_091210881.1">
    <property type="nucleotide sequence ID" value="NZ_FOCL01000003.1"/>
</dbReference>
<dbReference type="STRING" id="551995.SAMN05192574_103570"/>
<name>A0A1H8HPD1_9SPHI</name>
<protein>
    <recommendedName>
        <fullName evidence="4">TerB family tellurite resistance protein</fullName>
    </recommendedName>
</protein>
<accession>A0A1H8HPD1</accession>
<evidence type="ECO:0008006" key="4">
    <source>
        <dbReference type="Google" id="ProtNLM"/>
    </source>
</evidence>
<dbReference type="EMBL" id="FOCL01000003">
    <property type="protein sequence ID" value="SEN57558.1"/>
    <property type="molecule type" value="Genomic_DNA"/>
</dbReference>
<dbReference type="Proteomes" id="UP000198942">
    <property type="component" value="Unassembled WGS sequence"/>
</dbReference>
<feature type="signal peptide" evidence="1">
    <location>
        <begin position="1"/>
        <end position="23"/>
    </location>
</feature>
<keyword evidence="3" id="KW-1185">Reference proteome</keyword>
<dbReference type="OrthoDB" id="826958at2"/>
<keyword evidence="1" id="KW-0732">Signal</keyword>
<sequence length="211" mass="23977">MKKIILMFIILYGSMAFAGKATAQEEEIAQLLLNVEKLSQFKQILSDMKTGYDVLNKGYGTIKDISQGNFNMHEMFLDGLWAVSPTVKQYGRIADIINDQVLLVKEYKSAFNRFKSGNMFSATEITYISGVYDNLFNESLHNLDELTNIITANKLRMSDDERIKAIDKLNTDMEDKLRFLRSFNNSTSVLALQRQKAMLEITASKAMNGIN</sequence>